<proteinExistence type="predicted"/>
<protein>
    <recommendedName>
        <fullName evidence="3">ABM domain-containing protein</fullName>
    </recommendedName>
</protein>
<keyword evidence="2" id="KW-1185">Reference proteome</keyword>
<dbReference type="RefSeq" id="WP_209619266.1">
    <property type="nucleotide sequence ID" value="NZ_JAGJRS010000018.1"/>
</dbReference>
<dbReference type="Proteomes" id="UP000823790">
    <property type="component" value="Unassembled WGS sequence"/>
</dbReference>
<comment type="caution">
    <text evidence="1">The sequence shown here is derived from an EMBL/GenBank/DDBJ whole genome shotgun (WGS) entry which is preliminary data.</text>
</comment>
<organism evidence="1 2">
    <name type="scientific">Frateuria flava</name>
    <dbReference type="NCBI Taxonomy" id="2821489"/>
    <lineage>
        <taxon>Bacteria</taxon>
        <taxon>Pseudomonadati</taxon>
        <taxon>Pseudomonadota</taxon>
        <taxon>Gammaproteobacteria</taxon>
        <taxon>Lysobacterales</taxon>
        <taxon>Rhodanobacteraceae</taxon>
        <taxon>Frateuria</taxon>
    </lineage>
</organism>
<name>A0ABS4DN36_9GAMM</name>
<reference evidence="1 2" key="1">
    <citation type="submission" date="2021-04" db="EMBL/GenBank/DDBJ databases">
        <authorList>
            <person name="Huq M.A."/>
        </authorList>
    </citation>
    <scope>NUCLEOTIDE SEQUENCE [LARGE SCALE GENOMIC DNA]</scope>
    <source>
        <strain evidence="1 2">MAH-13</strain>
    </source>
</reference>
<evidence type="ECO:0000313" key="1">
    <source>
        <dbReference type="EMBL" id="MBP1474463.1"/>
    </source>
</evidence>
<evidence type="ECO:0008006" key="3">
    <source>
        <dbReference type="Google" id="ProtNLM"/>
    </source>
</evidence>
<evidence type="ECO:0000313" key="2">
    <source>
        <dbReference type="Proteomes" id="UP000823790"/>
    </source>
</evidence>
<dbReference type="EMBL" id="JAGJRS010000018">
    <property type="protein sequence ID" value="MBP1474463.1"/>
    <property type="molecule type" value="Genomic_DNA"/>
</dbReference>
<sequence>MEESRLSALPWPGVWPGRALVLPLPAEGMAAPFGDACGIDGVRLKRKSEFHVTVLDQAMCRYAAEGIGEARLRALYESLSWSPRRTGRYALLHKTKPADSGTLDCWSIIEYLDLPAMHAFRGELARLLGPAFADPVPHVTHYVRGDPNGIGVPDTRALGAVWVRDVAT</sequence>
<accession>A0ABS4DN36</accession>
<gene>
    <name evidence="1" type="ORF">J7I44_09125</name>
</gene>